<evidence type="ECO:0000313" key="6">
    <source>
        <dbReference type="EMBL" id="PKD27185.1"/>
    </source>
</evidence>
<organism evidence="6 7">
    <name type="scientific">Ruminococcus bromii</name>
    <dbReference type="NCBI Taxonomy" id="40518"/>
    <lineage>
        <taxon>Bacteria</taxon>
        <taxon>Bacillati</taxon>
        <taxon>Bacillota</taxon>
        <taxon>Clostridia</taxon>
        <taxon>Eubacteriales</taxon>
        <taxon>Oscillospiraceae</taxon>
        <taxon>Ruminococcus</taxon>
    </lineage>
</organism>
<dbReference type="RefSeq" id="WP_101029511.1">
    <property type="nucleotide sequence ID" value="NZ_CABMMZ010000072.1"/>
</dbReference>
<evidence type="ECO:0000256" key="3">
    <source>
        <dbReference type="ARBA" id="ARBA00022989"/>
    </source>
</evidence>
<feature type="transmembrane region" description="Helical" evidence="5">
    <location>
        <begin position="177"/>
        <end position="198"/>
    </location>
</feature>
<name>A0A2N0UJM5_9FIRM</name>
<evidence type="ECO:0000256" key="5">
    <source>
        <dbReference type="SAM" id="Phobius"/>
    </source>
</evidence>
<dbReference type="InterPro" id="IPR003825">
    <property type="entry name" value="Colicin-V_CvpA"/>
</dbReference>
<feature type="transmembrane region" description="Helical" evidence="5">
    <location>
        <begin position="34"/>
        <end position="55"/>
    </location>
</feature>
<comment type="caution">
    <text evidence="6">The sequence shown here is derived from an EMBL/GenBank/DDBJ whole genome shotgun (WGS) entry which is preliminary data.</text>
</comment>
<feature type="transmembrane region" description="Helical" evidence="5">
    <location>
        <begin position="135"/>
        <end position="156"/>
    </location>
</feature>
<keyword evidence="7" id="KW-1185">Reference proteome</keyword>
<reference evidence="6" key="1">
    <citation type="journal article" date="2018" name="Environ. Microbiol.">
        <title>Sporulation capability and amylosome conservation among diverse human colonic and rumen isolates of the keystone starch-degrader Ruminococcus bromii.</title>
        <authorList>
            <person name="Mukhopadhya I."/>
            <person name="Morais S."/>
            <person name="Laverde-Gomez J."/>
            <person name="Sheridan P.O."/>
            <person name="Walker A.W."/>
            <person name="Kelly W."/>
            <person name="Klieve A.V."/>
            <person name="Ouwerkerk D."/>
            <person name="Duncan S.H."/>
            <person name="Louis P."/>
            <person name="Koropatkin N."/>
            <person name="Cockburn D."/>
            <person name="Kibler R."/>
            <person name="Cooper P.J."/>
            <person name="Sandoval C."/>
            <person name="Crost E."/>
            <person name="Juge N."/>
            <person name="Bayer E.A."/>
            <person name="Flint H.J."/>
        </authorList>
    </citation>
    <scope>NUCLEOTIDE SEQUENCE [LARGE SCALE GENOMIC DNA]</scope>
    <source>
        <strain evidence="6">ATCC 27255</strain>
    </source>
</reference>
<accession>A0A2N0UJM5</accession>
<evidence type="ECO:0000256" key="4">
    <source>
        <dbReference type="ARBA" id="ARBA00023136"/>
    </source>
</evidence>
<comment type="subcellular location">
    <subcellularLocation>
        <location evidence="1">Membrane</location>
        <topology evidence="1">Multi-pass membrane protein</topology>
    </subcellularLocation>
</comment>
<sequence>MIADIIIIAIFALLFMIDFKRGIAITILNIAGVALTGFLAYHISAFLASWVYTAFVQQTLITNLQQMIDTQGINAAIANSFSALPDWAMGMMGFFLSLFGTDASIYTNDFQIPNQTATTVSVSVEQLIQPIITGFFQMVIGAVISIIVFILIKLLVNKLAKVFKIPVVKQVNQLLGGVFGLAEAAILVFFAVNIYSGVLEFSNPEMLNSPMISGAVFKFFSVAV</sequence>
<dbReference type="GO" id="GO:0009403">
    <property type="term" value="P:toxin biosynthetic process"/>
    <property type="evidence" value="ECO:0007669"/>
    <property type="project" value="InterPro"/>
</dbReference>
<proteinExistence type="predicted"/>
<evidence type="ECO:0000313" key="7">
    <source>
        <dbReference type="Proteomes" id="UP000233425"/>
    </source>
</evidence>
<dbReference type="GeneID" id="93769187"/>
<dbReference type="AlphaFoldDB" id="A0A2N0UJM5"/>
<keyword evidence="2 5" id="KW-0812">Transmembrane</keyword>
<dbReference type="Pfam" id="PF02674">
    <property type="entry name" value="Colicin_V"/>
    <property type="match status" value="1"/>
</dbReference>
<protein>
    <submittedName>
        <fullName evidence="6">Colicin V production protein</fullName>
    </submittedName>
</protein>
<keyword evidence="3 5" id="KW-1133">Transmembrane helix</keyword>
<gene>
    <name evidence="6" type="ORF">RBATCC27255_01573</name>
</gene>
<evidence type="ECO:0000256" key="2">
    <source>
        <dbReference type="ARBA" id="ARBA00022692"/>
    </source>
</evidence>
<dbReference type="EMBL" id="NNSR01000072">
    <property type="protein sequence ID" value="PKD27185.1"/>
    <property type="molecule type" value="Genomic_DNA"/>
</dbReference>
<dbReference type="Proteomes" id="UP000233425">
    <property type="component" value="Unassembled WGS sequence"/>
</dbReference>
<evidence type="ECO:0000256" key="1">
    <source>
        <dbReference type="ARBA" id="ARBA00004141"/>
    </source>
</evidence>
<feature type="transmembrane region" description="Helical" evidence="5">
    <location>
        <begin position="76"/>
        <end position="99"/>
    </location>
</feature>
<dbReference type="GO" id="GO:0016020">
    <property type="term" value="C:membrane"/>
    <property type="evidence" value="ECO:0007669"/>
    <property type="project" value="UniProtKB-SubCell"/>
</dbReference>
<keyword evidence="4 5" id="KW-0472">Membrane</keyword>